<feature type="transmembrane region" description="Helical" evidence="7">
    <location>
        <begin position="259"/>
        <end position="287"/>
    </location>
</feature>
<reference evidence="9 10" key="1">
    <citation type="journal article" date="2023" name="Nat. Commun.">
        <title>Origin of minicircular mitochondrial genomes in red algae.</title>
        <authorList>
            <person name="Lee Y."/>
            <person name="Cho C.H."/>
            <person name="Lee Y.M."/>
            <person name="Park S.I."/>
            <person name="Yang J.H."/>
            <person name="West J.A."/>
            <person name="Bhattacharya D."/>
            <person name="Yoon H.S."/>
        </authorList>
    </citation>
    <scope>NUCLEOTIDE SEQUENCE [LARGE SCALE GENOMIC DNA]</scope>
    <source>
        <strain evidence="9 10">CCMP1338</strain>
        <tissue evidence="9">Whole cell</tissue>
    </source>
</reference>
<evidence type="ECO:0000313" key="9">
    <source>
        <dbReference type="EMBL" id="KAJ8903162.1"/>
    </source>
</evidence>
<dbReference type="GO" id="GO:0000139">
    <property type="term" value="C:Golgi membrane"/>
    <property type="evidence" value="ECO:0007669"/>
    <property type="project" value="TreeGrafter"/>
</dbReference>
<feature type="transmembrane region" description="Helical" evidence="7">
    <location>
        <begin position="63"/>
        <end position="81"/>
    </location>
</feature>
<keyword evidence="4 7" id="KW-1133">Transmembrane helix</keyword>
<feature type="transmembrane region" description="Helical" evidence="7">
    <location>
        <begin position="93"/>
        <end position="116"/>
    </location>
</feature>
<feature type="domain" description="RING-type" evidence="8">
    <location>
        <begin position="172"/>
        <end position="239"/>
    </location>
</feature>
<comment type="caution">
    <text evidence="9">The sequence shown here is derived from an EMBL/GenBank/DDBJ whole genome shotgun (WGS) entry which is preliminary data.</text>
</comment>
<proteinExistence type="predicted"/>
<evidence type="ECO:0000256" key="4">
    <source>
        <dbReference type="ARBA" id="ARBA00022989"/>
    </source>
</evidence>
<keyword evidence="2 7" id="KW-0812">Transmembrane</keyword>
<sequence>MAVKMHTVVPWDIEVFLLLNLIMYIGLFVWSKVGARSFRMFQMSCVLMIPFIIALLGRAWVFISFWIAYVGCAAYIVRLAFQRPVTETTPKQVYLFFTGAHQVCYSMSIVGLVLLFSRTLSGGDLGARILLLSMYFGVVNRDGGTVAAERMRPAIRIGEDKKRSRHVAANTCGICSQRLRDVEGGQSPSQKPQGEAVSNSNQNVLLSGEIVDLPCRHSFHGHCIRGWYIIGKRTICPVCGEKVDLMTSLQQKPWIVTSFLYSFLVGIGRFIMVWNPLVLIFSGYGLYAIEKVTGRL</sequence>
<keyword evidence="3" id="KW-0479">Metal-binding</keyword>
<dbReference type="Pfam" id="PF13639">
    <property type="entry name" value="zf-RING_2"/>
    <property type="match status" value="1"/>
</dbReference>
<feature type="transmembrane region" description="Helical" evidence="7">
    <location>
        <begin position="15"/>
        <end position="33"/>
    </location>
</feature>
<dbReference type="GO" id="GO:0008270">
    <property type="term" value="F:zinc ion binding"/>
    <property type="evidence" value="ECO:0007669"/>
    <property type="project" value="UniProtKB-KW"/>
</dbReference>
<evidence type="ECO:0000256" key="6">
    <source>
        <dbReference type="PROSITE-ProRule" id="PRU00175"/>
    </source>
</evidence>
<dbReference type="PANTHER" id="PTHR13407">
    <property type="entry name" value="RNF121 PROTEIN"/>
    <property type="match status" value="1"/>
</dbReference>
<name>A0AAV8UPQ0_9RHOD</name>
<dbReference type="InterPro" id="IPR013083">
    <property type="entry name" value="Znf_RING/FYVE/PHD"/>
</dbReference>
<evidence type="ECO:0000256" key="5">
    <source>
        <dbReference type="ARBA" id="ARBA00023136"/>
    </source>
</evidence>
<dbReference type="GO" id="GO:0005789">
    <property type="term" value="C:endoplasmic reticulum membrane"/>
    <property type="evidence" value="ECO:0007669"/>
    <property type="project" value="TreeGrafter"/>
</dbReference>
<protein>
    <recommendedName>
        <fullName evidence="8">RING-type domain-containing protein</fullName>
    </recommendedName>
</protein>
<feature type="transmembrane region" description="Helical" evidence="7">
    <location>
        <begin position="40"/>
        <end position="57"/>
    </location>
</feature>
<dbReference type="Gene3D" id="3.30.40.10">
    <property type="entry name" value="Zinc/RING finger domain, C3HC4 (zinc finger)"/>
    <property type="match status" value="1"/>
</dbReference>
<dbReference type="SMART" id="SM00184">
    <property type="entry name" value="RING"/>
    <property type="match status" value="1"/>
</dbReference>
<keyword evidence="10" id="KW-1185">Reference proteome</keyword>
<dbReference type="AlphaFoldDB" id="A0AAV8UPQ0"/>
<evidence type="ECO:0000256" key="2">
    <source>
        <dbReference type="ARBA" id="ARBA00022692"/>
    </source>
</evidence>
<dbReference type="InterPro" id="IPR040176">
    <property type="entry name" value="RNF121/RNF175"/>
</dbReference>
<evidence type="ECO:0000256" key="1">
    <source>
        <dbReference type="ARBA" id="ARBA00004141"/>
    </source>
</evidence>
<dbReference type="SUPFAM" id="SSF57850">
    <property type="entry name" value="RING/U-box"/>
    <property type="match status" value="1"/>
</dbReference>
<evidence type="ECO:0000256" key="3">
    <source>
        <dbReference type="ARBA" id="ARBA00022723"/>
    </source>
</evidence>
<keyword evidence="5 7" id="KW-0472">Membrane</keyword>
<comment type="subcellular location">
    <subcellularLocation>
        <location evidence="1">Membrane</location>
        <topology evidence="1">Multi-pass membrane protein</topology>
    </subcellularLocation>
</comment>
<evidence type="ECO:0000313" key="10">
    <source>
        <dbReference type="Proteomes" id="UP001157974"/>
    </source>
</evidence>
<dbReference type="InterPro" id="IPR001841">
    <property type="entry name" value="Znf_RING"/>
</dbReference>
<dbReference type="Proteomes" id="UP001157974">
    <property type="component" value="Unassembled WGS sequence"/>
</dbReference>
<evidence type="ECO:0000259" key="8">
    <source>
        <dbReference type="PROSITE" id="PS50089"/>
    </source>
</evidence>
<dbReference type="PANTHER" id="PTHR13407:SF0">
    <property type="entry name" value="FI05221P"/>
    <property type="match status" value="1"/>
</dbReference>
<accession>A0AAV8UPQ0</accession>
<gene>
    <name evidence="9" type="ORF">NDN08_004273</name>
</gene>
<dbReference type="GO" id="GO:0061630">
    <property type="term" value="F:ubiquitin protein ligase activity"/>
    <property type="evidence" value="ECO:0007669"/>
    <property type="project" value="TreeGrafter"/>
</dbReference>
<organism evidence="9 10">
    <name type="scientific">Rhodosorus marinus</name>
    <dbReference type="NCBI Taxonomy" id="101924"/>
    <lineage>
        <taxon>Eukaryota</taxon>
        <taxon>Rhodophyta</taxon>
        <taxon>Stylonematophyceae</taxon>
        <taxon>Stylonematales</taxon>
        <taxon>Stylonemataceae</taxon>
        <taxon>Rhodosorus</taxon>
    </lineage>
</organism>
<dbReference type="PROSITE" id="PS50089">
    <property type="entry name" value="ZF_RING_2"/>
    <property type="match status" value="1"/>
</dbReference>
<keyword evidence="6" id="KW-0862">Zinc</keyword>
<dbReference type="GO" id="GO:0036503">
    <property type="term" value="P:ERAD pathway"/>
    <property type="evidence" value="ECO:0007669"/>
    <property type="project" value="TreeGrafter"/>
</dbReference>
<evidence type="ECO:0000256" key="7">
    <source>
        <dbReference type="SAM" id="Phobius"/>
    </source>
</evidence>
<dbReference type="EMBL" id="JAMWBK010000007">
    <property type="protein sequence ID" value="KAJ8903162.1"/>
    <property type="molecule type" value="Genomic_DNA"/>
</dbReference>
<keyword evidence="6" id="KW-0863">Zinc-finger</keyword>